<evidence type="ECO:0000313" key="1">
    <source>
        <dbReference type="EMBL" id="KAI8420261.1"/>
    </source>
</evidence>
<comment type="caution">
    <text evidence="1">The sequence shown here is derived from an EMBL/GenBank/DDBJ whole genome shotgun (WGS) entry which is preliminary data.</text>
</comment>
<evidence type="ECO:0000313" key="2">
    <source>
        <dbReference type="Proteomes" id="UP001064048"/>
    </source>
</evidence>
<reference evidence="1 2" key="1">
    <citation type="journal article" date="2022" name="Genome Biol. Evol.">
        <title>The Spruce Budworm Genome: Reconstructing the Evolutionary History of Antifreeze Proteins.</title>
        <authorList>
            <person name="Beliveau C."/>
            <person name="Gagne P."/>
            <person name="Picq S."/>
            <person name="Vernygora O."/>
            <person name="Keeling C.I."/>
            <person name="Pinkney K."/>
            <person name="Doucet D."/>
            <person name="Wen F."/>
            <person name="Johnston J.S."/>
            <person name="Maaroufi H."/>
            <person name="Boyle B."/>
            <person name="Laroche J."/>
            <person name="Dewar K."/>
            <person name="Juretic N."/>
            <person name="Blackburn G."/>
            <person name="Nisole A."/>
            <person name="Brunet B."/>
            <person name="Brandao M."/>
            <person name="Lumley L."/>
            <person name="Duan J."/>
            <person name="Quan G."/>
            <person name="Lucarotti C.J."/>
            <person name="Roe A.D."/>
            <person name="Sperling F.A.H."/>
            <person name="Levesque R.C."/>
            <person name="Cusson M."/>
        </authorList>
    </citation>
    <scope>NUCLEOTIDE SEQUENCE [LARGE SCALE GENOMIC DNA]</scope>
    <source>
        <strain evidence="1">Glfc:IPQL:Cfum</strain>
    </source>
</reference>
<accession>A0ACC0J822</accession>
<sequence>MAIKYGIPVLFQDVNEYIDPVVDNVLEKNIQTESGRTFVMLGSSEVDYDPHFRMYLTTKLANPQFNPAAYAKAVVINYTVTVQGLEDQLLSVVVRAERADLEEQRESLILETSANKSLLSGLEDSLLRELATSTGNMLDNVELDIEIFRDGYRPVAKRGSILFFVLSDMAGVNTMYQYSLSSYLDVFSFSLRKAMPNVILSRRIFERHKLLYSFQMDIKLEQSEGNVSQMELDFFIKGNVSLEKSARACPASWIPGPGWQDIMKLANDFPGPFSMLPDNITAGLEEWQEWFDSDTPESATIPNNYRETLKPFEILMLLRCFRVDRIYRALTDYITVTMGEEYITPPVTSPGSDPTSDLMKLADKSGFGGGKFKYLSLGQGQEGTYFKMRPHALEECAHPAYKKLVYVLAFFHAVVQERRKYDKIGWNISYDFSESDFLVCMQILTCYLDRCAAANGPIPWATLKYLFGEVMYGGRVIDDYDRRVVGTYMEEYMGEFLFDKFQPFHFYHDSVFDYVIPPDGERDEYIEFIDLLPLANSPEVFGLHPNAEIGYFSQAVREMWGHLIELQPQTSEGGGAMSREDFIDLIAVDVLGKLPPLYEIWRATMEEPIVIWLSGLHIPESYLIAHVQIACRLFTWPLDRSTQFTRGCYVRGLYLEGARWDIEDACLRRSHPKVLVTELPIMYIIPIEAHKLKLQNTIPTPVYTTSTRRNAMGVGLVFQANLWTAEHPSHWVLQGVCLIMNTD</sequence>
<proteinExistence type="predicted"/>
<protein>
    <submittedName>
        <fullName evidence="1">Uncharacterized protein</fullName>
    </submittedName>
</protein>
<keyword evidence="2" id="KW-1185">Reference proteome</keyword>
<gene>
    <name evidence="1" type="ORF">MSG28_008800</name>
</gene>
<name>A0ACC0J822_CHOFU</name>
<dbReference type="EMBL" id="CM046114">
    <property type="protein sequence ID" value="KAI8420261.1"/>
    <property type="molecule type" value="Genomic_DNA"/>
</dbReference>
<organism evidence="1 2">
    <name type="scientific">Choristoneura fumiferana</name>
    <name type="common">Spruce budworm moth</name>
    <name type="synonym">Archips fumiferana</name>
    <dbReference type="NCBI Taxonomy" id="7141"/>
    <lineage>
        <taxon>Eukaryota</taxon>
        <taxon>Metazoa</taxon>
        <taxon>Ecdysozoa</taxon>
        <taxon>Arthropoda</taxon>
        <taxon>Hexapoda</taxon>
        <taxon>Insecta</taxon>
        <taxon>Pterygota</taxon>
        <taxon>Neoptera</taxon>
        <taxon>Endopterygota</taxon>
        <taxon>Lepidoptera</taxon>
        <taxon>Glossata</taxon>
        <taxon>Ditrysia</taxon>
        <taxon>Tortricoidea</taxon>
        <taxon>Tortricidae</taxon>
        <taxon>Tortricinae</taxon>
        <taxon>Choristoneura</taxon>
    </lineage>
</organism>
<dbReference type="Proteomes" id="UP001064048">
    <property type="component" value="Chromosome 14"/>
</dbReference>